<dbReference type="Proteomes" id="UP000289340">
    <property type="component" value="Chromosome 18"/>
</dbReference>
<proteinExistence type="predicted"/>
<name>A0A445FNW6_GLYSO</name>
<evidence type="ECO:0000313" key="2">
    <source>
        <dbReference type="EMBL" id="RZB50595.1"/>
    </source>
</evidence>
<evidence type="ECO:0000313" key="3">
    <source>
        <dbReference type="Proteomes" id="UP000289340"/>
    </source>
</evidence>
<feature type="region of interest" description="Disordered" evidence="1">
    <location>
        <begin position="149"/>
        <end position="177"/>
    </location>
</feature>
<dbReference type="EMBL" id="QZWG01000018">
    <property type="protein sequence ID" value="RZB50595.1"/>
    <property type="molecule type" value="Genomic_DNA"/>
</dbReference>
<sequence length="212" mass="24190">MPFLTREVLNHNILHCMVEHKFSKHIHIIQKKKWSYLMSPKFSYLNSLVERKKPQETTDELAIVKAAAWAWYQHGSGSEGKAKSEFDVTRTQRMARPSRYKLEAMRMAKEAPSNSIHTNYKPLLDTYEVQCISRQLDRLIVESGHNKLGNSINANNNDGKDNANRRMKNKKGMSKGGNLVGSTALSAKCVPVVNLTKCLPRANRDLFSITRF</sequence>
<reference evidence="2 3" key="1">
    <citation type="submission" date="2018-09" db="EMBL/GenBank/DDBJ databases">
        <title>A high-quality reference genome of wild soybean provides a powerful tool to mine soybean genomes.</title>
        <authorList>
            <person name="Xie M."/>
            <person name="Chung C.Y.L."/>
            <person name="Li M.-W."/>
            <person name="Wong F.-L."/>
            <person name="Chan T.-F."/>
            <person name="Lam H.-M."/>
        </authorList>
    </citation>
    <scope>NUCLEOTIDE SEQUENCE [LARGE SCALE GENOMIC DNA]</scope>
    <source>
        <strain evidence="3">cv. W05</strain>
        <tissue evidence="2">Hypocotyl of etiolated seedlings</tissue>
    </source>
</reference>
<gene>
    <name evidence="2" type="ORF">D0Y65_047474</name>
</gene>
<dbReference type="AlphaFoldDB" id="A0A445FNW6"/>
<dbReference type="PANTHER" id="PTHR34665:SF4">
    <property type="entry name" value="DUF3741 DOMAIN-CONTAINING PROTEIN"/>
    <property type="match status" value="1"/>
</dbReference>
<protein>
    <submittedName>
        <fullName evidence="2">Uncharacterized protein</fullName>
    </submittedName>
</protein>
<comment type="caution">
    <text evidence="2">The sequence shown here is derived from an EMBL/GenBank/DDBJ whole genome shotgun (WGS) entry which is preliminary data.</text>
</comment>
<evidence type="ECO:0000256" key="1">
    <source>
        <dbReference type="SAM" id="MobiDB-lite"/>
    </source>
</evidence>
<dbReference type="PANTHER" id="PTHR34665">
    <property type="entry name" value="DUF3741 DOMAIN-CONTAINING PROTEIN"/>
    <property type="match status" value="1"/>
</dbReference>
<dbReference type="Gramene" id="XM_028356175.1">
    <property type="protein sequence ID" value="XP_028211976.1"/>
    <property type="gene ID" value="LOC114394557"/>
</dbReference>
<accession>A0A445FNW6</accession>
<organism evidence="2 3">
    <name type="scientific">Glycine soja</name>
    <name type="common">Wild soybean</name>
    <dbReference type="NCBI Taxonomy" id="3848"/>
    <lineage>
        <taxon>Eukaryota</taxon>
        <taxon>Viridiplantae</taxon>
        <taxon>Streptophyta</taxon>
        <taxon>Embryophyta</taxon>
        <taxon>Tracheophyta</taxon>
        <taxon>Spermatophyta</taxon>
        <taxon>Magnoliopsida</taxon>
        <taxon>eudicotyledons</taxon>
        <taxon>Gunneridae</taxon>
        <taxon>Pentapetalae</taxon>
        <taxon>rosids</taxon>
        <taxon>fabids</taxon>
        <taxon>Fabales</taxon>
        <taxon>Fabaceae</taxon>
        <taxon>Papilionoideae</taxon>
        <taxon>50 kb inversion clade</taxon>
        <taxon>NPAAA clade</taxon>
        <taxon>indigoferoid/millettioid clade</taxon>
        <taxon>Phaseoleae</taxon>
        <taxon>Glycine</taxon>
        <taxon>Glycine subgen. Soja</taxon>
    </lineage>
</organism>
<keyword evidence="3" id="KW-1185">Reference proteome</keyword>